<accession>A0ABP0YSK3</accession>
<feature type="transmembrane region" description="Helical" evidence="7">
    <location>
        <begin position="167"/>
        <end position="183"/>
    </location>
</feature>
<keyword evidence="5 7" id="KW-1133">Transmembrane helix</keyword>
<feature type="transmembrane region" description="Helical" evidence="7">
    <location>
        <begin position="33"/>
        <end position="51"/>
    </location>
</feature>
<proteinExistence type="inferred from homology"/>
<evidence type="ECO:0000256" key="6">
    <source>
        <dbReference type="ARBA" id="ARBA00023136"/>
    </source>
</evidence>
<keyword evidence="9" id="KW-1185">Reference proteome</keyword>
<dbReference type="EMBL" id="OZ021740">
    <property type="protein sequence ID" value="CAK9323504.1"/>
    <property type="molecule type" value="Genomic_DNA"/>
</dbReference>
<dbReference type="PANTHER" id="PTHR19317:SF84">
    <property type="entry name" value="PRA1 FAMILY PROTEIN"/>
    <property type="match status" value="1"/>
</dbReference>
<feature type="transmembrane region" description="Helical" evidence="7">
    <location>
        <begin position="195"/>
        <end position="215"/>
    </location>
</feature>
<comment type="function">
    <text evidence="1 7">May be involved in both secretory and endocytic intracellular trafficking in the endosomal/prevacuolar compartments.</text>
</comment>
<keyword evidence="4 7" id="KW-0812">Transmembrane</keyword>
<evidence type="ECO:0000256" key="3">
    <source>
        <dbReference type="ARBA" id="ARBA00006483"/>
    </source>
</evidence>
<evidence type="ECO:0000256" key="4">
    <source>
        <dbReference type="ARBA" id="ARBA00022692"/>
    </source>
</evidence>
<evidence type="ECO:0000313" key="9">
    <source>
        <dbReference type="Proteomes" id="UP001642487"/>
    </source>
</evidence>
<organism evidence="8 9">
    <name type="scientific">Citrullus colocynthis</name>
    <name type="common">colocynth</name>
    <dbReference type="NCBI Taxonomy" id="252529"/>
    <lineage>
        <taxon>Eukaryota</taxon>
        <taxon>Viridiplantae</taxon>
        <taxon>Streptophyta</taxon>
        <taxon>Embryophyta</taxon>
        <taxon>Tracheophyta</taxon>
        <taxon>Spermatophyta</taxon>
        <taxon>Magnoliopsida</taxon>
        <taxon>eudicotyledons</taxon>
        <taxon>Gunneridae</taxon>
        <taxon>Pentapetalae</taxon>
        <taxon>rosids</taxon>
        <taxon>fabids</taxon>
        <taxon>Cucurbitales</taxon>
        <taxon>Cucurbitaceae</taxon>
        <taxon>Benincaseae</taxon>
        <taxon>Citrullus</taxon>
    </lineage>
</organism>
<evidence type="ECO:0000313" key="8">
    <source>
        <dbReference type="EMBL" id="CAK9323504.1"/>
    </source>
</evidence>
<keyword evidence="7" id="KW-0813">Transport</keyword>
<evidence type="ECO:0000256" key="5">
    <source>
        <dbReference type="ARBA" id="ARBA00022989"/>
    </source>
</evidence>
<feature type="transmembrane region" description="Helical" evidence="7">
    <location>
        <begin position="221"/>
        <end position="238"/>
    </location>
</feature>
<keyword evidence="6 7" id="KW-0472">Membrane</keyword>
<evidence type="ECO:0000256" key="7">
    <source>
        <dbReference type="RuleBase" id="RU363107"/>
    </source>
</evidence>
<comment type="similarity">
    <text evidence="3 7">Belongs to the PRA1 family.</text>
</comment>
<dbReference type="PANTHER" id="PTHR19317">
    <property type="entry name" value="PRENYLATED RAB ACCEPTOR 1-RELATED"/>
    <property type="match status" value="1"/>
</dbReference>
<evidence type="ECO:0000256" key="2">
    <source>
        <dbReference type="ARBA" id="ARBA00004127"/>
    </source>
</evidence>
<evidence type="ECO:0000256" key="1">
    <source>
        <dbReference type="ARBA" id="ARBA00002501"/>
    </source>
</evidence>
<sequence length="271" mass="30377">MEYAIGKSGLFYTVIMVMVYGHGRSGDSIKPQLFFFLLSLSAQLWLAPFSLSKTHFISLSKSPSSSFLSFPTLNLQLGFLTASPMSSVHDFTETSILSRARAASDSVYATLRPWRELLQPLSSFTRPSSVSEATIRCKRNLKYFRVNYTLIVLLIVFLSLLWHPVSLIVFLIVFVAWFFLYFFRDEPLKVFNRVVDDRVVLALLGLVTIVALVLTDVSLNVLISILIGVFLVLIHAAFRVTDDLYIDEQEVADGGLLSVVGSPTRTGYSRV</sequence>
<comment type="subcellular location">
    <subcellularLocation>
        <location evidence="2">Endomembrane system</location>
        <topology evidence="2">Multi-pass membrane protein</topology>
    </subcellularLocation>
    <subcellularLocation>
        <location evidence="7">Membrane</location>
        <topology evidence="7">Multi-pass membrane protein</topology>
    </subcellularLocation>
</comment>
<name>A0ABP0YSK3_9ROSI</name>
<dbReference type="InterPro" id="IPR004895">
    <property type="entry name" value="Prenylated_rab_accept_PRA1"/>
</dbReference>
<protein>
    <recommendedName>
        <fullName evidence="7">PRA1 family protein</fullName>
    </recommendedName>
</protein>
<dbReference type="Pfam" id="PF03208">
    <property type="entry name" value="PRA1"/>
    <property type="match status" value="1"/>
</dbReference>
<feature type="transmembrane region" description="Helical" evidence="7">
    <location>
        <begin position="143"/>
        <end position="161"/>
    </location>
</feature>
<gene>
    <name evidence="8" type="ORF">CITCOLO1_LOCUS15688</name>
</gene>
<reference evidence="8 9" key="1">
    <citation type="submission" date="2024-03" db="EMBL/GenBank/DDBJ databases">
        <authorList>
            <person name="Gkanogiannis A."/>
            <person name="Becerra Lopez-Lavalle L."/>
        </authorList>
    </citation>
    <scope>NUCLEOTIDE SEQUENCE [LARGE SCALE GENOMIC DNA]</scope>
</reference>
<dbReference type="Proteomes" id="UP001642487">
    <property type="component" value="Chromosome 6"/>
</dbReference>